<keyword evidence="2" id="KW-0813">Transport</keyword>
<feature type="chain" id="PRO_5045727037" evidence="8">
    <location>
        <begin position="23"/>
        <end position="471"/>
    </location>
</feature>
<keyword evidence="6 7" id="KW-0472">Membrane</keyword>
<protein>
    <submittedName>
        <fullName evidence="10">SLC13 family permease</fullName>
    </submittedName>
</protein>
<name>A0ABU8G9Q3_9ACTN</name>
<dbReference type="Pfam" id="PF03600">
    <property type="entry name" value="CitMHS"/>
    <property type="match status" value="1"/>
</dbReference>
<keyword evidence="11" id="KW-1185">Reference proteome</keyword>
<dbReference type="PANTHER" id="PTHR43652:SF2">
    <property type="entry name" value="BASIC AMINO ACID ANTIPORTER YFCC-RELATED"/>
    <property type="match status" value="1"/>
</dbReference>
<evidence type="ECO:0000313" key="11">
    <source>
        <dbReference type="Proteomes" id="UP001365781"/>
    </source>
</evidence>
<evidence type="ECO:0000256" key="7">
    <source>
        <dbReference type="SAM" id="Phobius"/>
    </source>
</evidence>
<comment type="caution">
    <text evidence="10">The sequence shown here is derived from an EMBL/GenBank/DDBJ whole genome shotgun (WGS) entry which is preliminary data.</text>
</comment>
<evidence type="ECO:0000256" key="3">
    <source>
        <dbReference type="ARBA" id="ARBA00022692"/>
    </source>
</evidence>
<feature type="transmembrane region" description="Helical" evidence="7">
    <location>
        <begin position="85"/>
        <end position="106"/>
    </location>
</feature>
<dbReference type="InterPro" id="IPR004680">
    <property type="entry name" value="Cit_transptr-like_dom"/>
</dbReference>
<feature type="transmembrane region" description="Helical" evidence="7">
    <location>
        <begin position="56"/>
        <end position="73"/>
    </location>
</feature>
<dbReference type="Proteomes" id="UP001365781">
    <property type="component" value="Unassembled WGS sequence"/>
</dbReference>
<evidence type="ECO:0000256" key="4">
    <source>
        <dbReference type="ARBA" id="ARBA00022737"/>
    </source>
</evidence>
<keyword evidence="5 7" id="KW-1133">Transmembrane helix</keyword>
<evidence type="ECO:0000256" key="1">
    <source>
        <dbReference type="ARBA" id="ARBA00004141"/>
    </source>
</evidence>
<sequence length="471" mass="48273">MTLNLRLATTLCAALSLCALLAVPGNFPGLGGEARLTLIVFTLATAAWIGTPIDDTYIALGAGLALTVTGVISDDTLFGTLGDDTVWLLICAFVLAAAVTRTGLAGRAAAFLVSGARTVRQLTHLTTAALVVTAFAVPATSGRAALALPVFLALAKALADRRRLVVMLALLFPTVILLSAVATLIGAGAHLITVSVLWEATGDRIGFTEWLLLGLPLAIVSSHLAAEAVLLTTTRRADRRGPVRITVEEIQLHSERPVTGPWSPAESRCALLLATVVVLWCSEPLHRVSPAVVALIGAVVASSPALGTVRLKDALRTVPWSMLLFMAATMAMGVALSDSGAAKWLVSGLPPGVTPLAFLVVVVVVSTAAHLVLQSRSARSSVLVPLVVAAAVGAGVSPVAAALASTAAAGFCHTLPASAKPVALFADLPGTPTYTPRDLLRLSAVLAPLTAALVVLFAVVVWPLLGVPLVP</sequence>
<comment type="subcellular location">
    <subcellularLocation>
        <location evidence="1">Membrane</location>
        <topology evidence="1">Multi-pass membrane protein</topology>
    </subcellularLocation>
</comment>
<evidence type="ECO:0000256" key="6">
    <source>
        <dbReference type="ARBA" id="ARBA00023136"/>
    </source>
</evidence>
<gene>
    <name evidence="10" type="ORF">WB403_06920</name>
</gene>
<accession>A0ABU8G9Q3</accession>
<keyword evidence="3 7" id="KW-0812">Transmembrane</keyword>
<evidence type="ECO:0000313" key="10">
    <source>
        <dbReference type="EMBL" id="MEI5608890.1"/>
    </source>
</evidence>
<keyword evidence="8" id="KW-0732">Signal</keyword>
<feature type="domain" description="Citrate transporter-like" evidence="9">
    <location>
        <begin position="47"/>
        <end position="407"/>
    </location>
</feature>
<feature type="transmembrane region" description="Helical" evidence="7">
    <location>
        <begin position="210"/>
        <end position="231"/>
    </location>
</feature>
<evidence type="ECO:0000256" key="8">
    <source>
        <dbReference type="SAM" id="SignalP"/>
    </source>
</evidence>
<proteinExistence type="predicted"/>
<feature type="transmembrane region" description="Helical" evidence="7">
    <location>
        <begin position="444"/>
        <end position="465"/>
    </location>
</feature>
<feature type="signal peptide" evidence="8">
    <location>
        <begin position="1"/>
        <end position="22"/>
    </location>
</feature>
<organism evidence="10 11">
    <name type="scientific">Streptomyces brasiliscabiei</name>
    <dbReference type="NCBI Taxonomy" id="2736302"/>
    <lineage>
        <taxon>Bacteria</taxon>
        <taxon>Bacillati</taxon>
        <taxon>Actinomycetota</taxon>
        <taxon>Actinomycetes</taxon>
        <taxon>Kitasatosporales</taxon>
        <taxon>Streptomycetaceae</taxon>
        <taxon>Streptomyces</taxon>
    </lineage>
</organism>
<evidence type="ECO:0000259" key="9">
    <source>
        <dbReference type="Pfam" id="PF03600"/>
    </source>
</evidence>
<evidence type="ECO:0000256" key="5">
    <source>
        <dbReference type="ARBA" id="ARBA00022989"/>
    </source>
</evidence>
<reference evidence="10 11" key="1">
    <citation type="submission" date="2024-03" db="EMBL/GenBank/DDBJ databases">
        <title>First Report of Pectobacterium brasiliscabiei causing potato scab in china.</title>
        <authorList>
            <person name="Handique U."/>
        </authorList>
    </citation>
    <scope>NUCLEOTIDE SEQUENCE [LARGE SCALE GENOMIC DNA]</scope>
    <source>
        <strain evidence="10 11">ZRIMU1503</strain>
    </source>
</reference>
<feature type="transmembrane region" description="Helical" evidence="7">
    <location>
        <begin position="318"/>
        <end position="336"/>
    </location>
</feature>
<dbReference type="EMBL" id="JBBAYM010000003">
    <property type="protein sequence ID" value="MEI5608890.1"/>
    <property type="molecule type" value="Genomic_DNA"/>
</dbReference>
<feature type="transmembrane region" description="Helical" evidence="7">
    <location>
        <begin position="356"/>
        <end position="373"/>
    </location>
</feature>
<keyword evidence="4" id="KW-0677">Repeat</keyword>
<dbReference type="InterPro" id="IPR051679">
    <property type="entry name" value="DASS-Related_Transporters"/>
</dbReference>
<evidence type="ECO:0000256" key="2">
    <source>
        <dbReference type="ARBA" id="ARBA00022448"/>
    </source>
</evidence>
<feature type="transmembrane region" description="Helical" evidence="7">
    <location>
        <begin position="166"/>
        <end position="198"/>
    </location>
</feature>
<feature type="transmembrane region" description="Helical" evidence="7">
    <location>
        <begin position="118"/>
        <end position="137"/>
    </location>
</feature>
<feature type="transmembrane region" description="Helical" evidence="7">
    <location>
        <begin position="32"/>
        <end position="49"/>
    </location>
</feature>
<dbReference type="PANTHER" id="PTHR43652">
    <property type="entry name" value="BASIC AMINO ACID ANTIPORTER YFCC-RELATED"/>
    <property type="match status" value="1"/>
</dbReference>
<dbReference type="RefSeq" id="WP_336536267.1">
    <property type="nucleotide sequence ID" value="NZ_JBBAYL010000031.1"/>
</dbReference>